<keyword evidence="2" id="KW-0472">Membrane</keyword>
<dbReference type="Pfam" id="PF14905">
    <property type="entry name" value="OMP_b-brl_3"/>
    <property type="match status" value="1"/>
</dbReference>
<gene>
    <name evidence="5" type="ORF">ICL07_27425</name>
</gene>
<protein>
    <submittedName>
        <fullName evidence="5">Outer membrane beta-barrel protein</fullName>
    </submittedName>
</protein>
<dbReference type="EMBL" id="JACVFC010000005">
    <property type="protein sequence ID" value="MBC9934148.1"/>
    <property type="molecule type" value="Genomic_DNA"/>
</dbReference>
<dbReference type="InterPro" id="IPR041700">
    <property type="entry name" value="OMP_b-brl_3"/>
</dbReference>
<dbReference type="RefSeq" id="WP_188091267.1">
    <property type="nucleotide sequence ID" value="NZ_JACVFC010000005.1"/>
</dbReference>
<dbReference type="InterPro" id="IPR037066">
    <property type="entry name" value="Plug_dom_sf"/>
</dbReference>
<sequence>MLIKRYILVCLTSCFFIPGYSVGQQKANGGVHKDTITGIKDLRQVVISSSRQVTEQRVDKTIVNVDALISNTGTSAFDVLNNAPGVVLDESGQASLKGKDGVRVFIDGKPSYLTGKELTSYLKSLPSGTIDKIELMSNPPARYNAEGTGGIINIKTKKLSSKGFNGNINLNYSQGVYPKTNNTASFNYNNNKVNVFGHAGYSLQQNFVNSDRDRHYIVKDVYTLRQHYFEKSDRQGFNYKAGADYRMSNKSTIGIVLSDNHMAPYRETGQYNSLFIRQGKTDSTIYISSRVAENSRNFTGNANFRHQFNKNGRELNVDVDYLKYRYAKQQSSESLTYQPDNTRSDSYHLLTDNPFHAEIYGGKMDYVHMAGNGTSLEGGVQSIYSKRNSEGIYFNGVYHATTPVLQLNNRFRYNENINALYVNFSRDFRRFSLVAGLRMESTYARGTIVTNDLQRDSAFRKRYTDLFPSILLSYKLDSSGLHVLSLSGGRRISRPGYQDLNPSVFFFDKYTSFQGNPILTPEYAGNFELNYCYDGSYTVGVYYSRVKGTITQLYAQVDSAFISKPYNLELVTNAGITANISHNITPWWNTSLYMELVHSRFRGWQENNVYLDNSRTAFRFNGSTKIQFGSGWSGELSGLYRGRMVIGQATLEPAWKINAALQKKVMKNKGTLTLSGLDIFKSWVVDRNIRIPEGNVFVSNIFDTHLVTIGFNYRFGKAVANRERKGSIQNEQQRVGGQ</sequence>
<evidence type="ECO:0000256" key="3">
    <source>
        <dbReference type="ARBA" id="ARBA00023237"/>
    </source>
</evidence>
<proteinExistence type="predicted"/>
<accession>A0ABR7TUK7</accession>
<evidence type="ECO:0000313" key="6">
    <source>
        <dbReference type="Proteomes" id="UP000659124"/>
    </source>
</evidence>
<dbReference type="Gene3D" id="2.170.130.10">
    <property type="entry name" value="TonB-dependent receptor, plug domain"/>
    <property type="match status" value="1"/>
</dbReference>
<comment type="subcellular location">
    <subcellularLocation>
        <location evidence="1">Cell outer membrane</location>
    </subcellularLocation>
</comment>
<dbReference type="PANTHER" id="PTHR40980:SF4">
    <property type="entry name" value="TONB-DEPENDENT RECEPTOR-LIKE BETA-BARREL DOMAIN-CONTAINING PROTEIN"/>
    <property type="match status" value="1"/>
</dbReference>
<evidence type="ECO:0000259" key="4">
    <source>
        <dbReference type="Pfam" id="PF14905"/>
    </source>
</evidence>
<evidence type="ECO:0000313" key="5">
    <source>
        <dbReference type="EMBL" id="MBC9934148.1"/>
    </source>
</evidence>
<comment type="caution">
    <text evidence="5">The sequence shown here is derived from an EMBL/GenBank/DDBJ whole genome shotgun (WGS) entry which is preliminary data.</text>
</comment>
<feature type="domain" description="Outer membrane protein beta-barrel" evidence="4">
    <location>
        <begin position="306"/>
        <end position="713"/>
    </location>
</feature>
<reference evidence="5 6" key="1">
    <citation type="submission" date="2020-09" db="EMBL/GenBank/DDBJ databases">
        <title>Genome sequences of type strains of Chitinophaga qingshengii and Chitinophaga varians.</title>
        <authorList>
            <person name="Kittiwongwattana C."/>
        </authorList>
    </citation>
    <scope>NUCLEOTIDE SEQUENCE [LARGE SCALE GENOMIC DNA]</scope>
    <source>
        <strain evidence="5 6">JCM 30026</strain>
    </source>
</reference>
<dbReference type="PANTHER" id="PTHR40980">
    <property type="entry name" value="PLUG DOMAIN-CONTAINING PROTEIN"/>
    <property type="match status" value="1"/>
</dbReference>
<organism evidence="5 6">
    <name type="scientific">Chitinophaga qingshengii</name>
    <dbReference type="NCBI Taxonomy" id="1569794"/>
    <lineage>
        <taxon>Bacteria</taxon>
        <taxon>Pseudomonadati</taxon>
        <taxon>Bacteroidota</taxon>
        <taxon>Chitinophagia</taxon>
        <taxon>Chitinophagales</taxon>
        <taxon>Chitinophagaceae</taxon>
        <taxon>Chitinophaga</taxon>
    </lineage>
</organism>
<name>A0ABR7TUK7_9BACT</name>
<keyword evidence="6" id="KW-1185">Reference proteome</keyword>
<evidence type="ECO:0000256" key="1">
    <source>
        <dbReference type="ARBA" id="ARBA00004442"/>
    </source>
</evidence>
<dbReference type="SUPFAM" id="SSF56935">
    <property type="entry name" value="Porins"/>
    <property type="match status" value="1"/>
</dbReference>
<dbReference type="Gene3D" id="2.40.170.20">
    <property type="entry name" value="TonB-dependent receptor, beta-barrel domain"/>
    <property type="match status" value="1"/>
</dbReference>
<evidence type="ECO:0000256" key="2">
    <source>
        <dbReference type="ARBA" id="ARBA00023136"/>
    </source>
</evidence>
<dbReference type="Proteomes" id="UP000659124">
    <property type="component" value="Unassembled WGS sequence"/>
</dbReference>
<dbReference type="InterPro" id="IPR036942">
    <property type="entry name" value="Beta-barrel_TonB_sf"/>
</dbReference>
<keyword evidence="3" id="KW-0998">Cell outer membrane</keyword>